<feature type="domain" description="ABC transporter" evidence="4">
    <location>
        <begin position="2"/>
        <end position="230"/>
    </location>
</feature>
<dbReference type="InterPro" id="IPR017871">
    <property type="entry name" value="ABC_transporter-like_CS"/>
</dbReference>
<dbReference type="GO" id="GO:0005524">
    <property type="term" value="F:ATP binding"/>
    <property type="evidence" value="ECO:0007669"/>
    <property type="project" value="UniProtKB-KW"/>
</dbReference>
<keyword evidence="2" id="KW-0547">Nucleotide-binding</keyword>
<dbReference type="GO" id="GO:0016887">
    <property type="term" value="F:ATP hydrolysis activity"/>
    <property type="evidence" value="ECO:0007669"/>
    <property type="project" value="InterPro"/>
</dbReference>
<gene>
    <name evidence="5" type="ORF">SDC9_99280</name>
</gene>
<organism evidence="5">
    <name type="scientific">bioreactor metagenome</name>
    <dbReference type="NCBI Taxonomy" id="1076179"/>
    <lineage>
        <taxon>unclassified sequences</taxon>
        <taxon>metagenomes</taxon>
        <taxon>ecological metagenomes</taxon>
    </lineage>
</organism>
<proteinExistence type="predicted"/>
<dbReference type="EC" id="3.6.3.-" evidence="5"/>
<dbReference type="EMBL" id="VSSQ01013900">
    <property type="protein sequence ID" value="MPM52520.1"/>
    <property type="molecule type" value="Genomic_DNA"/>
</dbReference>
<evidence type="ECO:0000259" key="4">
    <source>
        <dbReference type="PROSITE" id="PS50893"/>
    </source>
</evidence>
<dbReference type="AlphaFoldDB" id="A0A645AH43"/>
<dbReference type="InterPro" id="IPR027417">
    <property type="entry name" value="P-loop_NTPase"/>
</dbReference>
<sequence length="282" mass="30987">MIQVNNVFHDYEGKGNCAVSDISFTVEGGSIFGFLGPSGAGKSTIQNIMTGLLPLQRGEVLYDGASVRGLKTRFFNQIGVSFEQSNLYSSLTGLENLRYYAALFSVPTIKPMELLERVGLREDANKRVSNYSKGMKQRLTFARALINSPKYLFLDEPTGGLDPKTAVGIRELINEQKQRGAAVFLTTHSMDLADALSDTVAFLYGGVIAACDTPEALKLKYGKRDVRVRYNENGEEKERTFAMDDKAALSAFLTTADVVKLHSQEATLEEIFLLVTGKELTA</sequence>
<name>A0A645AH43_9ZZZZ</name>
<dbReference type="InterPro" id="IPR003593">
    <property type="entry name" value="AAA+_ATPase"/>
</dbReference>
<evidence type="ECO:0000256" key="1">
    <source>
        <dbReference type="ARBA" id="ARBA00022448"/>
    </source>
</evidence>
<keyword evidence="3 5" id="KW-0067">ATP-binding</keyword>
<dbReference type="PANTHER" id="PTHR42711:SF18">
    <property type="entry name" value="ABC TRANSPORTER, ATP-BINDING PROTEIN"/>
    <property type="match status" value="1"/>
</dbReference>
<accession>A0A645AH43</accession>
<dbReference type="SMART" id="SM00382">
    <property type="entry name" value="AAA"/>
    <property type="match status" value="1"/>
</dbReference>
<dbReference type="PANTHER" id="PTHR42711">
    <property type="entry name" value="ABC TRANSPORTER ATP-BINDING PROTEIN"/>
    <property type="match status" value="1"/>
</dbReference>
<dbReference type="InterPro" id="IPR003439">
    <property type="entry name" value="ABC_transporter-like_ATP-bd"/>
</dbReference>
<evidence type="ECO:0000256" key="3">
    <source>
        <dbReference type="ARBA" id="ARBA00022840"/>
    </source>
</evidence>
<dbReference type="SUPFAM" id="SSF52540">
    <property type="entry name" value="P-loop containing nucleoside triphosphate hydrolases"/>
    <property type="match status" value="1"/>
</dbReference>
<keyword evidence="5" id="KW-0378">Hydrolase</keyword>
<dbReference type="Pfam" id="PF00005">
    <property type="entry name" value="ABC_tran"/>
    <property type="match status" value="1"/>
</dbReference>
<dbReference type="PROSITE" id="PS00211">
    <property type="entry name" value="ABC_TRANSPORTER_1"/>
    <property type="match status" value="1"/>
</dbReference>
<evidence type="ECO:0000313" key="5">
    <source>
        <dbReference type="EMBL" id="MPM52520.1"/>
    </source>
</evidence>
<protein>
    <submittedName>
        <fullName evidence="5">Fluoroquinolones export ATP-binding protein</fullName>
        <ecNumber evidence="5">3.6.3.-</ecNumber>
    </submittedName>
</protein>
<dbReference type="PROSITE" id="PS50893">
    <property type="entry name" value="ABC_TRANSPORTER_2"/>
    <property type="match status" value="1"/>
</dbReference>
<comment type="caution">
    <text evidence="5">The sequence shown here is derived from an EMBL/GenBank/DDBJ whole genome shotgun (WGS) entry which is preliminary data.</text>
</comment>
<evidence type="ECO:0000256" key="2">
    <source>
        <dbReference type="ARBA" id="ARBA00022741"/>
    </source>
</evidence>
<keyword evidence="1" id="KW-0813">Transport</keyword>
<dbReference type="Gene3D" id="3.40.50.300">
    <property type="entry name" value="P-loop containing nucleotide triphosphate hydrolases"/>
    <property type="match status" value="1"/>
</dbReference>
<reference evidence="5" key="1">
    <citation type="submission" date="2019-08" db="EMBL/GenBank/DDBJ databases">
        <authorList>
            <person name="Kucharzyk K."/>
            <person name="Murdoch R.W."/>
            <person name="Higgins S."/>
            <person name="Loffler F."/>
        </authorList>
    </citation>
    <scope>NUCLEOTIDE SEQUENCE</scope>
</reference>
<dbReference type="InterPro" id="IPR050763">
    <property type="entry name" value="ABC_transporter_ATP-binding"/>
</dbReference>